<organism evidence="1 2">
    <name type="scientific">Nocardioides marinquilinus</name>
    <dbReference type="NCBI Taxonomy" id="1210400"/>
    <lineage>
        <taxon>Bacteria</taxon>
        <taxon>Bacillati</taxon>
        <taxon>Actinomycetota</taxon>
        <taxon>Actinomycetes</taxon>
        <taxon>Propionibacteriales</taxon>
        <taxon>Nocardioidaceae</taxon>
        <taxon>Nocardioides</taxon>
    </lineage>
</organism>
<evidence type="ECO:0000313" key="1">
    <source>
        <dbReference type="EMBL" id="GAA5142892.1"/>
    </source>
</evidence>
<keyword evidence="2" id="KW-1185">Reference proteome</keyword>
<sequence length="147" mass="15475">MAVEPTDPLVRATIAAREAPVPPEWPRVAAAIRERVRGVIVPAAPVLARTAPDGALTFVSTRVVVAVLRARLTGPDFVVSGLDLDVDRARLLAARVTVVVRFGVVLDEVADAVRATTEATLAELLPDADPAPVAVHVADVVEGDPRR</sequence>
<dbReference type="Proteomes" id="UP001500221">
    <property type="component" value="Unassembled WGS sequence"/>
</dbReference>
<reference evidence="2" key="1">
    <citation type="journal article" date="2019" name="Int. J. Syst. Evol. Microbiol.">
        <title>The Global Catalogue of Microorganisms (GCM) 10K type strain sequencing project: providing services to taxonomists for standard genome sequencing and annotation.</title>
        <authorList>
            <consortium name="The Broad Institute Genomics Platform"/>
            <consortium name="The Broad Institute Genome Sequencing Center for Infectious Disease"/>
            <person name="Wu L."/>
            <person name="Ma J."/>
        </authorList>
    </citation>
    <scope>NUCLEOTIDE SEQUENCE [LARGE SCALE GENOMIC DNA]</scope>
    <source>
        <strain evidence="2">JCM 18459</strain>
    </source>
</reference>
<evidence type="ECO:0000313" key="2">
    <source>
        <dbReference type="Proteomes" id="UP001500221"/>
    </source>
</evidence>
<dbReference type="EMBL" id="BAABKG010000001">
    <property type="protein sequence ID" value="GAA5142892.1"/>
    <property type="molecule type" value="Genomic_DNA"/>
</dbReference>
<accession>A0ABP9P9T8</accession>
<dbReference type="RefSeq" id="WP_345454589.1">
    <property type="nucleotide sequence ID" value="NZ_BAABKG010000001.1"/>
</dbReference>
<comment type="caution">
    <text evidence="1">The sequence shown here is derived from an EMBL/GenBank/DDBJ whole genome shotgun (WGS) entry which is preliminary data.</text>
</comment>
<name>A0ABP9P9T8_9ACTN</name>
<gene>
    <name evidence="1" type="ORF">GCM10023340_07140</name>
</gene>
<proteinExistence type="predicted"/>
<protein>
    <recommendedName>
        <fullName evidence="3">Asp23/Gls24 family envelope stress response protein</fullName>
    </recommendedName>
</protein>
<evidence type="ECO:0008006" key="3">
    <source>
        <dbReference type="Google" id="ProtNLM"/>
    </source>
</evidence>